<feature type="non-terminal residue" evidence="1">
    <location>
        <position position="1"/>
    </location>
</feature>
<sequence length="1250" mass="143158">HFKCYPWTGGSLSGELRHKQEGEEHRHKMENDRVNFSPARSPPLRDELRQASQHAFYLSPPPLYIKPPKFSPPTYPGISPSRDTYSAFSPPAFLPMLGPGFTQKEGSQKRKRTPFKMDAQGGESPERGAEEADESSSKKTVDLSHIHFSLPPRPITSSSPKPIPGMIELNRLQLHHRSPGMNLPVQVKQEPLSPSPVWPPSPLLLPPPYFPSLHRGLLPYPFFMPGPVMHLSPGSFYPREDLRPRHRGRDGPPRVGATSAEKLGLNVHVDDSYYVDVGGDQKRWKCRMCEKSYTSKYNLVTHILGHNGIKPHGCHLCGKLFKQLSHLHTHLLTHQGMRPHKCQVCHKAFTQTSHLKRHMMQHSDVKPYSCSVCGRGFAYPSELRAHELKHEKGQENVCVECGLDFPTLAQLKRHLTAHRGPTLYRCAECQKTFQYPSQLQNHMMKHKDIRPYICSECGMEFIQSHHLKQHTLTHKGVKEHKCRICGREFTLLANMKRHVLIHTNIRAYQCHMCFKSFVQKQTLKAHMIVHSDIKPYKCKLCGKEFNRMHNLMGHMHLHSDSKPFKCLYCPSKFTLKGNLTRHMKVKHGVMDRGLDERLFRQRGRFCLSTPMGLLTHFSQEEPFDLSQKPPGMPSLRLSQSDGESVPGSSCQEEDEESLYRRSQYSPEVDQSEPAGEDRYIPELEEREQGSPAKLRPEEKQKQMYQRSLDEQTYERESAAEGLSGDPRGSLVRRLQSEEISEMAYESDLEPGDEVYHHETDRRQPYSYDSDSELEELDEPEQSKQQSRPEADESVHEEEDKEREELDEEWEERCRDHEKQMISPDTQEKQRWYRPNMAASVWKRCVTAAVKVKCISPSLSARRWLLSAAYTDAKLWEARNKDPQNLAILATTMDRTYERKLPVSSLAMSRFVDNISSQEEVGQAEYYLYKFRHSPNCWYLRDWTIHDWIRQCLKYGAREKALYTLKNKIQYGIFPDDFTFNLLIDSYIKDGDFKSACSVVEEVMLQEAFDLPSTQILSLYALGSYLATRPQLTVSEERALGASLFHCGLKIDNTVGLSAQLLGNALLGKVEMLKGIHAVFKGMPLFWGCGYLSRALDVMERAAAAPGDVKLSKDTLDYVNDLLQELSSTSDSDSSGEESAGEKEKKEDPIDEDDQAERAKLPEYASRFKELSSQLESLGKVDSASFQALAATLAQQNLAAAEKLDLEQYERRVQAWEAEKRQLVMREKEMREKAEQEREERLAGQAAAQQA</sequence>
<dbReference type="Proteomes" id="UP000831701">
    <property type="component" value="Chromosome 5"/>
</dbReference>
<name>A0ACB8WZ11_9TELE</name>
<comment type="caution">
    <text evidence="1">The sequence shown here is derived from an EMBL/GenBank/DDBJ whole genome shotgun (WGS) entry which is preliminary data.</text>
</comment>
<evidence type="ECO:0000313" key="1">
    <source>
        <dbReference type="EMBL" id="KAI3372744.1"/>
    </source>
</evidence>
<keyword evidence="2" id="KW-1185">Reference proteome</keyword>
<dbReference type="EMBL" id="CM041535">
    <property type="protein sequence ID" value="KAI3372744.1"/>
    <property type="molecule type" value="Genomic_DNA"/>
</dbReference>
<evidence type="ECO:0000313" key="2">
    <source>
        <dbReference type="Proteomes" id="UP000831701"/>
    </source>
</evidence>
<organism evidence="1 2">
    <name type="scientific">Scortum barcoo</name>
    <name type="common">barcoo grunter</name>
    <dbReference type="NCBI Taxonomy" id="214431"/>
    <lineage>
        <taxon>Eukaryota</taxon>
        <taxon>Metazoa</taxon>
        <taxon>Chordata</taxon>
        <taxon>Craniata</taxon>
        <taxon>Vertebrata</taxon>
        <taxon>Euteleostomi</taxon>
        <taxon>Actinopterygii</taxon>
        <taxon>Neopterygii</taxon>
        <taxon>Teleostei</taxon>
        <taxon>Neoteleostei</taxon>
        <taxon>Acanthomorphata</taxon>
        <taxon>Eupercaria</taxon>
        <taxon>Centrarchiformes</taxon>
        <taxon>Terapontoidei</taxon>
        <taxon>Terapontidae</taxon>
        <taxon>Scortum</taxon>
    </lineage>
</organism>
<gene>
    <name evidence="1" type="ORF">L3Q82_023199</name>
</gene>
<proteinExistence type="predicted"/>
<protein>
    <submittedName>
        <fullName evidence="1">Uncharacterized protein</fullName>
    </submittedName>
</protein>
<accession>A0ACB8WZ11</accession>
<reference evidence="1" key="1">
    <citation type="submission" date="2022-04" db="EMBL/GenBank/DDBJ databases">
        <title>Jade perch genome.</title>
        <authorList>
            <person name="Chao B."/>
        </authorList>
    </citation>
    <scope>NUCLEOTIDE SEQUENCE</scope>
    <source>
        <strain evidence="1">CB-2022</strain>
    </source>
</reference>